<dbReference type="NCBIfam" id="TIGR00756">
    <property type="entry name" value="PPR"/>
    <property type="match status" value="2"/>
</dbReference>
<dbReference type="FunFam" id="1.25.40.10:FF:002118">
    <property type="entry name" value="Pentatricopeptide repeat-containing protein At4g13650"/>
    <property type="match status" value="1"/>
</dbReference>
<dbReference type="PANTHER" id="PTHR24015">
    <property type="entry name" value="OS07G0578800 PROTEIN-RELATED"/>
    <property type="match status" value="1"/>
</dbReference>
<dbReference type="Gene3D" id="1.25.40.10">
    <property type="entry name" value="Tetratricopeptide repeat domain"/>
    <property type="match status" value="2"/>
</dbReference>
<evidence type="ECO:0008006" key="5">
    <source>
        <dbReference type="Google" id="ProtNLM"/>
    </source>
</evidence>
<dbReference type="PROSITE" id="PS51375">
    <property type="entry name" value="PPR"/>
    <property type="match status" value="2"/>
</dbReference>
<dbReference type="InterPro" id="IPR011990">
    <property type="entry name" value="TPR-like_helical_dom_sf"/>
</dbReference>
<evidence type="ECO:0000256" key="1">
    <source>
        <dbReference type="ARBA" id="ARBA00022737"/>
    </source>
</evidence>
<dbReference type="FunFam" id="1.25.40.10:FF:000381">
    <property type="entry name" value="Pentatricopeptide repeat-containing protein"/>
    <property type="match status" value="1"/>
</dbReference>
<dbReference type="InterPro" id="IPR002885">
    <property type="entry name" value="PPR_rpt"/>
</dbReference>
<dbReference type="Pfam" id="PF01535">
    <property type="entry name" value="PPR"/>
    <property type="match status" value="3"/>
</dbReference>
<evidence type="ECO:0000313" key="4">
    <source>
        <dbReference type="Proteomes" id="UP001415857"/>
    </source>
</evidence>
<dbReference type="AlphaFoldDB" id="A0AAP0S9E3"/>
<dbReference type="Proteomes" id="UP001415857">
    <property type="component" value="Unassembled WGS sequence"/>
</dbReference>
<dbReference type="GO" id="GO:0003723">
    <property type="term" value="F:RNA binding"/>
    <property type="evidence" value="ECO:0007669"/>
    <property type="project" value="InterPro"/>
</dbReference>
<name>A0AAP0S9E3_LIQFO</name>
<proteinExistence type="predicted"/>
<evidence type="ECO:0000313" key="3">
    <source>
        <dbReference type="EMBL" id="KAK9291299.1"/>
    </source>
</evidence>
<gene>
    <name evidence="3" type="ORF">L1049_009489</name>
</gene>
<feature type="repeat" description="PPR" evidence="2">
    <location>
        <begin position="115"/>
        <end position="149"/>
    </location>
</feature>
<protein>
    <recommendedName>
        <fullName evidence="5">Pentatricopeptide repeat-containing protein</fullName>
    </recommendedName>
</protein>
<feature type="repeat" description="PPR" evidence="2">
    <location>
        <begin position="248"/>
        <end position="282"/>
    </location>
</feature>
<dbReference type="InterPro" id="IPR046960">
    <property type="entry name" value="PPR_At4g14850-like_plant"/>
</dbReference>
<keyword evidence="4" id="KW-1185">Reference proteome</keyword>
<organism evidence="3 4">
    <name type="scientific">Liquidambar formosana</name>
    <name type="common">Formosan gum</name>
    <dbReference type="NCBI Taxonomy" id="63359"/>
    <lineage>
        <taxon>Eukaryota</taxon>
        <taxon>Viridiplantae</taxon>
        <taxon>Streptophyta</taxon>
        <taxon>Embryophyta</taxon>
        <taxon>Tracheophyta</taxon>
        <taxon>Spermatophyta</taxon>
        <taxon>Magnoliopsida</taxon>
        <taxon>eudicotyledons</taxon>
        <taxon>Gunneridae</taxon>
        <taxon>Pentapetalae</taxon>
        <taxon>Saxifragales</taxon>
        <taxon>Altingiaceae</taxon>
        <taxon>Liquidambar</taxon>
    </lineage>
</organism>
<dbReference type="EMBL" id="JBBPBK010000002">
    <property type="protein sequence ID" value="KAK9291299.1"/>
    <property type="molecule type" value="Genomic_DNA"/>
</dbReference>
<evidence type="ECO:0000256" key="2">
    <source>
        <dbReference type="PROSITE-ProRule" id="PRU00708"/>
    </source>
</evidence>
<comment type="caution">
    <text evidence="3">The sequence shown here is derived from an EMBL/GenBank/DDBJ whole genome shotgun (WGS) entry which is preliminary data.</text>
</comment>
<dbReference type="GO" id="GO:0009451">
    <property type="term" value="P:RNA modification"/>
    <property type="evidence" value="ECO:0007669"/>
    <property type="project" value="InterPro"/>
</dbReference>
<accession>A0AAP0S9E3</accession>
<sequence length="338" mass="37851">MSYPFFHSFFPFLNIWGMLQYQYVYGNVGRLNSACYSNTAICHALDDFSVGEKEGNLMGIGRREGIDFLRLMEERGIRANYHTYLWLLEGCLNSGSLIDGKKLHGRILKSGFDGEEGLCSQLVDIYVAHGYVDEAVKVFDDMPDRGTSSWNKIIFGFVAWKLTGRVMGFFSRMLNENVIPDETTFANVLRACGGGKVAFYCIEQIHAKIIRHGFGTSLLVCNPLIDLYSKNGFVDSAKLVFDKLFLRDNISWVAMISGLSQNGHEDEAILLFCQMHKSGIIPTPYVLSSCLSACSKIELFKLGELLHALTFKWGFSSETFVCNALVTLYSRGGNLLSC</sequence>
<reference evidence="3 4" key="1">
    <citation type="journal article" date="2024" name="Plant J.">
        <title>Genome sequences and population genomics reveal climatic adaptation and genomic divergence between two closely related sweetgum species.</title>
        <authorList>
            <person name="Xu W.Q."/>
            <person name="Ren C.Q."/>
            <person name="Zhang X.Y."/>
            <person name="Comes H.P."/>
            <person name="Liu X.H."/>
            <person name="Li Y.G."/>
            <person name="Kettle C.J."/>
            <person name="Jalonen R."/>
            <person name="Gaisberger H."/>
            <person name="Ma Y.Z."/>
            <person name="Qiu Y.X."/>
        </authorList>
    </citation>
    <scope>NUCLEOTIDE SEQUENCE [LARGE SCALE GENOMIC DNA]</scope>
    <source>
        <strain evidence="3">Hangzhou</strain>
    </source>
</reference>
<dbReference type="PANTHER" id="PTHR24015:SF548">
    <property type="entry name" value="OS08G0340900 PROTEIN"/>
    <property type="match status" value="1"/>
</dbReference>
<keyword evidence="1" id="KW-0677">Repeat</keyword>